<dbReference type="eggNOG" id="ENOG50339TP">
    <property type="taxonomic scope" value="Bacteria"/>
</dbReference>
<keyword evidence="2" id="KW-1185">Reference proteome</keyword>
<proteinExistence type="predicted"/>
<reference evidence="1 2" key="1">
    <citation type="journal article" date="2009" name="Stand. Genomic Sci.">
        <title>Complete genome sequence of Beutenbergia cavernae type strain (HKI 0122).</title>
        <authorList>
            <person name="Land M."/>
            <person name="Pukall R."/>
            <person name="Abt B."/>
            <person name="Goker M."/>
            <person name="Rohde M."/>
            <person name="Glavina Del Rio T."/>
            <person name="Tice H."/>
            <person name="Copeland A."/>
            <person name="Cheng J.F."/>
            <person name="Lucas S."/>
            <person name="Chen F."/>
            <person name="Nolan M."/>
            <person name="Bruce D."/>
            <person name="Goodwin L."/>
            <person name="Pitluck S."/>
            <person name="Ivanova N."/>
            <person name="Mavromatis K."/>
            <person name="Ovchinnikova G."/>
            <person name="Pati A."/>
            <person name="Chen A."/>
            <person name="Palaniappan K."/>
            <person name="Hauser L."/>
            <person name="Chang Y.J."/>
            <person name="Jefferies C.C."/>
            <person name="Saunders E."/>
            <person name="Brettin T."/>
            <person name="Detter J.C."/>
            <person name="Han C."/>
            <person name="Chain P."/>
            <person name="Bristow J."/>
            <person name="Eisen J.A."/>
            <person name="Markowitz V."/>
            <person name="Hugenholtz P."/>
            <person name="Kyrpides N.C."/>
            <person name="Klenk H.P."/>
            <person name="Lapidus A."/>
        </authorList>
    </citation>
    <scope>NUCLEOTIDE SEQUENCE [LARGE SCALE GENOMIC DNA]</scope>
    <source>
        <strain evidence="2">ATCC BAA-8 / DSM 12333 / NBRC 16432</strain>
    </source>
</reference>
<dbReference type="STRING" id="471853.Bcav_0460"/>
<dbReference type="HOGENOM" id="CLU_1406333_0_0_11"/>
<sequence length="193" mass="21053">MSRRRWARRGVVVLLAVLVTFTGWLHNQRSTHPPAQPRAATGAVGEDVTAYPLVVHVTGARAARLLTYEEFDGPMELDSGGAWVGVTLSYAGIDTPVLPSGFELRDAQGRTFSESDRVDVMTRTAQPDEFFRTEIVFEVPTGALDGDLLLRALPSGEVDIPMWIAEIPLGRVEVDDAAPLEPVEGEFLPVGER</sequence>
<evidence type="ECO:0000313" key="1">
    <source>
        <dbReference type="EMBL" id="ACQ78723.1"/>
    </source>
</evidence>
<dbReference type="OrthoDB" id="4833084at2"/>
<name>C5BX48_BEUC1</name>
<protein>
    <recommendedName>
        <fullName evidence="3">DUF4352 domain-containing protein</fullName>
    </recommendedName>
</protein>
<gene>
    <name evidence="1" type="ordered locus">Bcav_0460</name>
</gene>
<dbReference type="KEGG" id="bcv:Bcav_0460"/>
<accession>C5BX48</accession>
<dbReference type="EMBL" id="CP001618">
    <property type="protein sequence ID" value="ACQ78723.1"/>
    <property type="molecule type" value="Genomic_DNA"/>
</dbReference>
<dbReference type="RefSeq" id="WP_012725503.1">
    <property type="nucleotide sequence ID" value="NC_012669.1"/>
</dbReference>
<evidence type="ECO:0008006" key="3">
    <source>
        <dbReference type="Google" id="ProtNLM"/>
    </source>
</evidence>
<dbReference type="Proteomes" id="UP000007962">
    <property type="component" value="Chromosome"/>
</dbReference>
<evidence type="ECO:0000313" key="2">
    <source>
        <dbReference type="Proteomes" id="UP000007962"/>
    </source>
</evidence>
<dbReference type="AlphaFoldDB" id="C5BX48"/>
<organism evidence="1 2">
    <name type="scientific">Beutenbergia cavernae (strain ATCC BAA-8 / DSM 12333 / CCUG 43141 / JCM 11478 / NBRC 16432 / NCIMB 13614 / HKI 0122)</name>
    <dbReference type="NCBI Taxonomy" id="471853"/>
    <lineage>
        <taxon>Bacteria</taxon>
        <taxon>Bacillati</taxon>
        <taxon>Actinomycetota</taxon>
        <taxon>Actinomycetes</taxon>
        <taxon>Micrococcales</taxon>
        <taxon>Beutenbergiaceae</taxon>
        <taxon>Beutenbergia</taxon>
    </lineage>
</organism>